<dbReference type="AlphaFoldDB" id="A0A1S3HJR3"/>
<protein>
    <recommendedName>
        <fullName evidence="4">Centrosomal protein of 44 kDa</fullName>
    </recommendedName>
</protein>
<evidence type="ECO:0000256" key="6">
    <source>
        <dbReference type="ARBA" id="ARBA00023054"/>
    </source>
</evidence>
<dbReference type="PANTHER" id="PTHR31477:SF1">
    <property type="entry name" value="CENTROSOMAL PROTEIN OF 44 KDA"/>
    <property type="match status" value="1"/>
</dbReference>
<dbReference type="Proteomes" id="UP000085678">
    <property type="component" value="Unplaced"/>
</dbReference>
<evidence type="ECO:0000256" key="4">
    <source>
        <dbReference type="ARBA" id="ARBA00014053"/>
    </source>
</evidence>
<evidence type="ECO:0000256" key="7">
    <source>
        <dbReference type="ARBA" id="ARBA00023212"/>
    </source>
</evidence>
<evidence type="ECO:0000256" key="9">
    <source>
        <dbReference type="SAM" id="MobiDB-lite"/>
    </source>
</evidence>
<evidence type="ECO:0000256" key="3">
    <source>
        <dbReference type="ARBA" id="ARBA00004647"/>
    </source>
</evidence>
<sequence>MTTGDIKNNLKKLQKEVQLIKYGEELDLQGLSQGKSSAFLPLYHYAFVTYSCYIAKAITDINIELYGKTDLRFMEGVYKVLREMFNYKPPVTKEQFFSTGFAERKVIMCTEILNMIKAKHRRLAPKPKSRGNSTLTSLHRSSSVPAIDTQKLTGNPKERKNKENVTECSIPKVVNEVWHRETLAEGQGHEGSLSPPGGVTRTSPSARLPSKEGTPHDALPVISHVRPAEVIGAGCDMSPSINYIRPASVELVTIERGSEVSANWHVAEQPLEPIDVVAMTPGKQPESQDSLTLNQIEETTDNIKNVVSQLYQRMEQMETALHSMAARTPPANREQDDKENDFYITKPQWDSVMARLILLENRVMMLENDGSKKQSNKKSEKLGK</sequence>
<dbReference type="GO" id="GO:0005814">
    <property type="term" value="C:centriole"/>
    <property type="evidence" value="ECO:0007669"/>
    <property type="project" value="UniProtKB-SubCell"/>
</dbReference>
<keyword evidence="7" id="KW-0206">Cytoskeleton</keyword>
<evidence type="ECO:0000256" key="5">
    <source>
        <dbReference type="ARBA" id="ARBA00022490"/>
    </source>
</evidence>
<dbReference type="GO" id="GO:0005813">
    <property type="term" value="C:centrosome"/>
    <property type="evidence" value="ECO:0007669"/>
    <property type="project" value="TreeGrafter"/>
</dbReference>
<evidence type="ECO:0000313" key="12">
    <source>
        <dbReference type="RefSeq" id="XP_013386358.1"/>
    </source>
</evidence>
<comment type="function">
    <text evidence="8">Centriole-enriched microtubule-binding protein involved in centriole biogenesis. In collaboration with CEP295 and POC1B, is required for the centriole-to-centrosome conversion by ensuring the formation of bona fide centriole wall. Functions as a linker component that maintains centrosome cohesion. Associates with CROCC and regulates its stability and localization to the centrosome.</text>
</comment>
<proteinExistence type="predicted"/>
<dbReference type="InParanoid" id="A0A1S3HJR3"/>
<dbReference type="GO" id="GO:0007099">
    <property type="term" value="P:centriole replication"/>
    <property type="evidence" value="ECO:0007669"/>
    <property type="project" value="TreeGrafter"/>
</dbReference>
<dbReference type="GO" id="GO:0030496">
    <property type="term" value="C:midbody"/>
    <property type="evidence" value="ECO:0007669"/>
    <property type="project" value="UniProtKB-SubCell"/>
</dbReference>
<evidence type="ECO:0000256" key="8">
    <source>
        <dbReference type="ARBA" id="ARBA00046235"/>
    </source>
</evidence>
<evidence type="ECO:0000313" key="11">
    <source>
        <dbReference type="Proteomes" id="UP000085678"/>
    </source>
</evidence>
<dbReference type="InterPro" id="IPR029157">
    <property type="entry name" value="CEP44_CC"/>
</dbReference>
<dbReference type="Pfam" id="PF15007">
    <property type="entry name" value="CEP44"/>
    <property type="match status" value="1"/>
</dbReference>
<organism evidence="11 12">
    <name type="scientific">Lingula anatina</name>
    <name type="common">Brachiopod</name>
    <name type="synonym">Lingula unguis</name>
    <dbReference type="NCBI Taxonomy" id="7574"/>
    <lineage>
        <taxon>Eukaryota</taxon>
        <taxon>Metazoa</taxon>
        <taxon>Spiralia</taxon>
        <taxon>Lophotrochozoa</taxon>
        <taxon>Brachiopoda</taxon>
        <taxon>Linguliformea</taxon>
        <taxon>Lingulata</taxon>
        <taxon>Lingulida</taxon>
        <taxon>Linguloidea</taxon>
        <taxon>Lingulidae</taxon>
        <taxon>Lingula</taxon>
    </lineage>
</organism>
<feature type="region of interest" description="Disordered" evidence="9">
    <location>
        <begin position="120"/>
        <end position="166"/>
    </location>
</feature>
<dbReference type="KEGG" id="lak:106155877"/>
<comment type="subcellular location">
    <subcellularLocation>
        <location evidence="1">Cytoplasm</location>
        <location evidence="1">Cytoskeleton</location>
        <location evidence="1">Microtubule organizing center</location>
        <location evidence="1">Centrosome</location>
        <location evidence="1">Centriole</location>
    </subcellularLocation>
    <subcellularLocation>
        <location evidence="3">Cytoplasm</location>
        <location evidence="3">Cytoskeleton</location>
        <location evidence="3">Spindle pole</location>
    </subcellularLocation>
    <subcellularLocation>
        <location evidence="2">Midbody</location>
    </subcellularLocation>
</comment>
<dbReference type="GO" id="GO:0000922">
    <property type="term" value="C:spindle pole"/>
    <property type="evidence" value="ECO:0007669"/>
    <property type="project" value="UniProtKB-SubCell"/>
</dbReference>
<dbReference type="OrthoDB" id="259598at2759"/>
<feature type="compositionally biased region" description="Polar residues" evidence="9">
    <location>
        <begin position="130"/>
        <end position="144"/>
    </location>
</feature>
<keyword evidence="11" id="KW-1185">Reference proteome</keyword>
<feature type="compositionally biased region" description="Basic residues" evidence="9">
    <location>
        <begin position="120"/>
        <end position="129"/>
    </location>
</feature>
<dbReference type="RefSeq" id="XP_013386358.1">
    <property type="nucleotide sequence ID" value="XM_013530904.1"/>
</dbReference>
<gene>
    <name evidence="12" type="primary">LOC106155877</name>
</gene>
<feature type="domain" description="Centrosomal CEP44" evidence="10">
    <location>
        <begin position="5"/>
        <end position="126"/>
    </location>
</feature>
<dbReference type="PANTHER" id="PTHR31477">
    <property type="entry name" value="CENTROSOMAL PROTEIN OF 44 KDA"/>
    <property type="match status" value="1"/>
</dbReference>
<reference evidence="12" key="1">
    <citation type="submission" date="2025-08" db="UniProtKB">
        <authorList>
            <consortium name="RefSeq"/>
        </authorList>
    </citation>
    <scope>IDENTIFICATION</scope>
    <source>
        <tissue evidence="12">Gonads</tissue>
    </source>
</reference>
<feature type="compositionally biased region" description="Basic and acidic residues" evidence="9">
    <location>
        <begin position="156"/>
        <end position="165"/>
    </location>
</feature>
<keyword evidence="6" id="KW-0175">Coiled coil</keyword>
<dbReference type="STRING" id="7574.A0A1S3HJR3"/>
<dbReference type="GO" id="GO:0010457">
    <property type="term" value="P:centriole-centriole cohesion"/>
    <property type="evidence" value="ECO:0007669"/>
    <property type="project" value="TreeGrafter"/>
</dbReference>
<feature type="non-terminal residue" evidence="12">
    <location>
        <position position="384"/>
    </location>
</feature>
<feature type="region of interest" description="Disordered" evidence="9">
    <location>
        <begin position="184"/>
        <end position="218"/>
    </location>
</feature>
<evidence type="ECO:0000259" key="10">
    <source>
        <dbReference type="Pfam" id="PF15007"/>
    </source>
</evidence>
<dbReference type="InterPro" id="IPR033603">
    <property type="entry name" value="CEP44"/>
</dbReference>
<dbReference type="GeneID" id="106155877"/>
<keyword evidence="5" id="KW-0963">Cytoplasm</keyword>
<evidence type="ECO:0000256" key="2">
    <source>
        <dbReference type="ARBA" id="ARBA00004214"/>
    </source>
</evidence>
<name>A0A1S3HJR3_LINAN</name>
<evidence type="ECO:0000256" key="1">
    <source>
        <dbReference type="ARBA" id="ARBA00004114"/>
    </source>
</evidence>
<accession>A0A1S3HJR3</accession>